<sequence>MAASEQSTLVVLTTGKEAFVRANAVLQMTLMVRKTGGMAVELLLLGPGVEILRSNQKNSAQFEQQLGELRRAGVRISVCEVSLANLGLTRDQMFDADVVKGGVEVGTRVGQGWNVLTF</sequence>
<proteinExistence type="predicted"/>
<dbReference type="Gene3D" id="3.40.1260.10">
    <property type="entry name" value="DsrEFH-like"/>
    <property type="match status" value="1"/>
</dbReference>
<organism evidence="1 2">
    <name type="scientific">Mycobacterium botniense</name>
    <dbReference type="NCBI Taxonomy" id="84962"/>
    <lineage>
        <taxon>Bacteria</taxon>
        <taxon>Bacillati</taxon>
        <taxon>Actinomycetota</taxon>
        <taxon>Actinomycetes</taxon>
        <taxon>Mycobacteriales</taxon>
        <taxon>Mycobacteriaceae</taxon>
        <taxon>Mycobacterium</taxon>
    </lineage>
</organism>
<evidence type="ECO:0000313" key="1">
    <source>
        <dbReference type="EMBL" id="GFG73263.1"/>
    </source>
</evidence>
<dbReference type="InterPro" id="IPR003787">
    <property type="entry name" value="Sulphur_relay_DsrE/F-like"/>
</dbReference>
<name>A0A7I9XTD5_9MYCO</name>
<dbReference type="SUPFAM" id="SSF75169">
    <property type="entry name" value="DsrEFH-like"/>
    <property type="match status" value="1"/>
</dbReference>
<keyword evidence="2" id="KW-1185">Reference proteome</keyword>
<reference evidence="1 2" key="1">
    <citation type="journal article" date="2019" name="Emerg. Microbes Infect.">
        <title>Comprehensive subspecies identification of 175 nontuberculous mycobacteria species based on 7547 genomic profiles.</title>
        <authorList>
            <person name="Matsumoto Y."/>
            <person name="Kinjo T."/>
            <person name="Motooka D."/>
            <person name="Nabeya D."/>
            <person name="Jung N."/>
            <person name="Uechi K."/>
            <person name="Horii T."/>
            <person name="Iida T."/>
            <person name="Fujita J."/>
            <person name="Nakamura S."/>
        </authorList>
    </citation>
    <scope>NUCLEOTIDE SEQUENCE [LARGE SCALE GENOMIC DNA]</scope>
    <source>
        <strain evidence="1 2">JCM 17322</strain>
    </source>
</reference>
<evidence type="ECO:0008006" key="3">
    <source>
        <dbReference type="Google" id="ProtNLM"/>
    </source>
</evidence>
<evidence type="ECO:0000313" key="2">
    <source>
        <dbReference type="Proteomes" id="UP000465361"/>
    </source>
</evidence>
<dbReference type="Proteomes" id="UP000465361">
    <property type="component" value="Unassembled WGS sequence"/>
</dbReference>
<dbReference type="Pfam" id="PF02635">
    <property type="entry name" value="DsrE"/>
    <property type="match status" value="1"/>
</dbReference>
<protein>
    <recommendedName>
        <fullName evidence="3">DsrE family protein</fullName>
    </recommendedName>
</protein>
<dbReference type="InterPro" id="IPR027396">
    <property type="entry name" value="DsrEFH-like"/>
</dbReference>
<comment type="caution">
    <text evidence="1">The sequence shown here is derived from an EMBL/GenBank/DDBJ whole genome shotgun (WGS) entry which is preliminary data.</text>
</comment>
<dbReference type="RefSeq" id="WP_163754133.1">
    <property type="nucleotide sequence ID" value="NZ_BLKW01000002.1"/>
</dbReference>
<dbReference type="AlphaFoldDB" id="A0A7I9XTD5"/>
<accession>A0A7I9XTD5</accession>
<gene>
    <name evidence="1" type="ORF">MBOT_06280</name>
</gene>
<dbReference type="EMBL" id="BLKW01000002">
    <property type="protein sequence ID" value="GFG73263.1"/>
    <property type="molecule type" value="Genomic_DNA"/>
</dbReference>